<dbReference type="PANTHER" id="PTHR43479:SF11">
    <property type="entry name" value="ACREF_ENVCD OPERON REPRESSOR-RELATED"/>
    <property type="match status" value="1"/>
</dbReference>
<keyword evidence="5" id="KW-1185">Reference proteome</keyword>
<organism evidence="4 5">
    <name type="scientific">Sporolactobacillus shoreicorticis</name>
    <dbReference type="NCBI Taxonomy" id="1923877"/>
    <lineage>
        <taxon>Bacteria</taxon>
        <taxon>Bacillati</taxon>
        <taxon>Bacillota</taxon>
        <taxon>Bacilli</taxon>
        <taxon>Bacillales</taxon>
        <taxon>Sporolactobacillaceae</taxon>
        <taxon>Sporolactobacillus</taxon>
    </lineage>
</organism>
<proteinExistence type="predicted"/>
<evidence type="ECO:0000256" key="2">
    <source>
        <dbReference type="PROSITE-ProRule" id="PRU00335"/>
    </source>
</evidence>
<sequence>MQNTEKTYHHKNLKQKILNYTMSELNHNSFLNISLRSISKKCDVSAGAIYRHFNDKSDLFQEVIKCISQNLAMYLRKDIETGLSSKEQLNQMGLNFIMYACEHKNHFQLLFESEYSINVSENKVNKGYLSDFPALIEFEKIINDLISEEQLHTNIYDLFVQIWSFIFGYTLLVVNNDISFTEQDIKKMIETILIGNGAKS</sequence>
<dbReference type="SUPFAM" id="SSF48498">
    <property type="entry name" value="Tetracyclin repressor-like, C-terminal domain"/>
    <property type="match status" value="1"/>
</dbReference>
<name>A0ABW5S0K9_9BACL</name>
<dbReference type="PROSITE" id="PS01081">
    <property type="entry name" value="HTH_TETR_1"/>
    <property type="match status" value="1"/>
</dbReference>
<gene>
    <name evidence="4" type="ORF">ACFSUE_06725</name>
</gene>
<dbReference type="Pfam" id="PF00440">
    <property type="entry name" value="TetR_N"/>
    <property type="match status" value="1"/>
</dbReference>
<dbReference type="InterPro" id="IPR050624">
    <property type="entry name" value="HTH-type_Tx_Regulator"/>
</dbReference>
<evidence type="ECO:0000313" key="4">
    <source>
        <dbReference type="EMBL" id="MFD2693325.1"/>
    </source>
</evidence>
<evidence type="ECO:0000313" key="5">
    <source>
        <dbReference type="Proteomes" id="UP001597399"/>
    </source>
</evidence>
<accession>A0ABW5S0K9</accession>
<dbReference type="InterPro" id="IPR009057">
    <property type="entry name" value="Homeodomain-like_sf"/>
</dbReference>
<dbReference type="PROSITE" id="PS50977">
    <property type="entry name" value="HTH_TETR_2"/>
    <property type="match status" value="1"/>
</dbReference>
<protein>
    <submittedName>
        <fullName evidence="4">TetR/AcrR family transcriptional regulator</fullName>
    </submittedName>
</protein>
<dbReference type="InterPro" id="IPR036271">
    <property type="entry name" value="Tet_transcr_reg_TetR-rel_C_sf"/>
</dbReference>
<dbReference type="Gene3D" id="1.10.357.10">
    <property type="entry name" value="Tetracycline Repressor, domain 2"/>
    <property type="match status" value="1"/>
</dbReference>
<evidence type="ECO:0000256" key="1">
    <source>
        <dbReference type="ARBA" id="ARBA00023125"/>
    </source>
</evidence>
<dbReference type="Proteomes" id="UP001597399">
    <property type="component" value="Unassembled WGS sequence"/>
</dbReference>
<dbReference type="InterPro" id="IPR023772">
    <property type="entry name" value="DNA-bd_HTH_TetR-type_CS"/>
</dbReference>
<feature type="domain" description="HTH tetR-type" evidence="3">
    <location>
        <begin position="11"/>
        <end position="71"/>
    </location>
</feature>
<reference evidence="5" key="1">
    <citation type="journal article" date="2019" name="Int. J. Syst. Evol. Microbiol.">
        <title>The Global Catalogue of Microorganisms (GCM) 10K type strain sequencing project: providing services to taxonomists for standard genome sequencing and annotation.</title>
        <authorList>
            <consortium name="The Broad Institute Genomics Platform"/>
            <consortium name="The Broad Institute Genome Sequencing Center for Infectious Disease"/>
            <person name="Wu L."/>
            <person name="Ma J."/>
        </authorList>
    </citation>
    <scope>NUCLEOTIDE SEQUENCE [LARGE SCALE GENOMIC DNA]</scope>
    <source>
        <strain evidence="5">TISTR 2466</strain>
    </source>
</reference>
<dbReference type="SUPFAM" id="SSF46689">
    <property type="entry name" value="Homeodomain-like"/>
    <property type="match status" value="1"/>
</dbReference>
<comment type="caution">
    <text evidence="4">The sequence shown here is derived from an EMBL/GenBank/DDBJ whole genome shotgun (WGS) entry which is preliminary data.</text>
</comment>
<dbReference type="PANTHER" id="PTHR43479">
    <property type="entry name" value="ACREF/ENVCD OPERON REPRESSOR-RELATED"/>
    <property type="match status" value="1"/>
</dbReference>
<dbReference type="RefSeq" id="WP_253058039.1">
    <property type="nucleotide sequence ID" value="NZ_JAMXWM010000002.1"/>
</dbReference>
<feature type="DNA-binding region" description="H-T-H motif" evidence="2">
    <location>
        <begin position="34"/>
        <end position="53"/>
    </location>
</feature>
<dbReference type="InterPro" id="IPR001647">
    <property type="entry name" value="HTH_TetR"/>
</dbReference>
<evidence type="ECO:0000259" key="3">
    <source>
        <dbReference type="PROSITE" id="PS50977"/>
    </source>
</evidence>
<dbReference type="EMBL" id="JBHUMQ010000015">
    <property type="protein sequence ID" value="MFD2693325.1"/>
    <property type="molecule type" value="Genomic_DNA"/>
</dbReference>
<keyword evidence="1 2" id="KW-0238">DNA-binding</keyword>